<evidence type="ECO:0000313" key="2">
    <source>
        <dbReference type="EMBL" id="GIH19326.1"/>
    </source>
</evidence>
<dbReference type="RefSeq" id="WP_203922795.1">
    <property type="nucleotide sequence ID" value="NZ_BONZ01000079.1"/>
</dbReference>
<reference evidence="2" key="1">
    <citation type="submission" date="2021-01" db="EMBL/GenBank/DDBJ databases">
        <title>Whole genome shotgun sequence of Rugosimonospora africana NBRC 104875.</title>
        <authorList>
            <person name="Komaki H."/>
            <person name="Tamura T."/>
        </authorList>
    </citation>
    <scope>NUCLEOTIDE SEQUENCE</scope>
    <source>
        <strain evidence="2">NBRC 104875</strain>
    </source>
</reference>
<proteinExistence type="predicted"/>
<dbReference type="SUPFAM" id="SSF56601">
    <property type="entry name" value="beta-lactamase/transpeptidase-like"/>
    <property type="match status" value="1"/>
</dbReference>
<dbReference type="InterPro" id="IPR012338">
    <property type="entry name" value="Beta-lactam/transpept-like"/>
</dbReference>
<evidence type="ECO:0000313" key="3">
    <source>
        <dbReference type="Proteomes" id="UP000642748"/>
    </source>
</evidence>
<dbReference type="AlphaFoldDB" id="A0A8J3R3A8"/>
<feature type="domain" description="Beta-lactamase-related" evidence="1">
    <location>
        <begin position="14"/>
        <end position="329"/>
    </location>
</feature>
<dbReference type="Proteomes" id="UP000642748">
    <property type="component" value="Unassembled WGS sequence"/>
</dbReference>
<keyword evidence="3" id="KW-1185">Reference proteome</keyword>
<protein>
    <recommendedName>
        <fullName evidence="1">Beta-lactamase-related domain-containing protein</fullName>
    </recommendedName>
</protein>
<dbReference type="EMBL" id="BONZ01000079">
    <property type="protein sequence ID" value="GIH19326.1"/>
    <property type="molecule type" value="Genomic_DNA"/>
</dbReference>
<dbReference type="PANTHER" id="PTHR43283:SF3">
    <property type="entry name" value="BETA-LACTAMASE FAMILY PROTEIN (AFU_ORTHOLOGUE AFUA_5G07500)"/>
    <property type="match status" value="1"/>
</dbReference>
<dbReference type="Pfam" id="PF00144">
    <property type="entry name" value="Beta-lactamase"/>
    <property type="match status" value="1"/>
</dbReference>
<dbReference type="Gene3D" id="3.40.710.10">
    <property type="entry name" value="DD-peptidase/beta-lactamase superfamily"/>
    <property type="match status" value="1"/>
</dbReference>
<gene>
    <name evidence="2" type="ORF">Raf01_74980</name>
</gene>
<organism evidence="2 3">
    <name type="scientific">Rugosimonospora africana</name>
    <dbReference type="NCBI Taxonomy" id="556532"/>
    <lineage>
        <taxon>Bacteria</taxon>
        <taxon>Bacillati</taxon>
        <taxon>Actinomycetota</taxon>
        <taxon>Actinomycetes</taxon>
        <taxon>Micromonosporales</taxon>
        <taxon>Micromonosporaceae</taxon>
        <taxon>Rugosimonospora</taxon>
    </lineage>
</organism>
<dbReference type="PANTHER" id="PTHR43283">
    <property type="entry name" value="BETA-LACTAMASE-RELATED"/>
    <property type="match status" value="1"/>
</dbReference>
<dbReference type="InterPro" id="IPR001466">
    <property type="entry name" value="Beta-lactam-related"/>
</dbReference>
<dbReference type="InterPro" id="IPR050789">
    <property type="entry name" value="Diverse_Enzym_Activities"/>
</dbReference>
<accession>A0A8J3R3A8</accession>
<evidence type="ECO:0000259" key="1">
    <source>
        <dbReference type="Pfam" id="PF00144"/>
    </source>
</evidence>
<name>A0A8J3R3A8_9ACTN</name>
<comment type="caution">
    <text evidence="2">The sequence shown here is derived from an EMBL/GenBank/DDBJ whole genome shotgun (WGS) entry which is preliminary data.</text>
</comment>
<sequence length="463" mass="49090">MNEIAHISERAAAFCEATRVPGFVAGIYHSGEQAVIAHGVANVATGAPMREDTGFLFGSITKIMTTTLLLQQVERGILDLDAPVVDYLPEFRLATPGTAEKIRVRHLVTHTSGIDADLFFPDAAGRDALKTYVERLGKECGTLFEPGEYVSYSNGGMIVAGRLLEVVTGRPYHELIEHDVFAATGMAGACTSAERAILRSTAIGHFADPVTGAARPTGMFMLPQTWGPAGSTPIGTIEDLLAFGRVHLGDGVAPSGTRVLSAESVALMRSVTYDLGTPNTSPVGLGWLVRSLGGTTVLTMSGASPGGMAVLVVVPEHELVFAAYGNDPRALALHDELLFWLAGQFGEVQAPAYAPESIDLQPYGGTYRSNQLRIDVRVVDGGLEERVTYEPADDEQERIFTGFVGGSFTAPPQRYVPVGKDLFAPAGVPLAGLPSHYLVSYHGGAAYRCAGGRMSRRESALPG</sequence>